<comment type="caution">
    <text evidence="2">The sequence shown here is derived from an EMBL/GenBank/DDBJ whole genome shotgun (WGS) entry which is preliminary data.</text>
</comment>
<keyword evidence="3" id="KW-1185">Reference proteome</keyword>
<feature type="domain" description="FecR N-terminal" evidence="1">
    <location>
        <begin position="14"/>
        <end position="53"/>
    </location>
</feature>
<gene>
    <name evidence="2" type="ORF">JM946_17180</name>
</gene>
<evidence type="ECO:0000313" key="3">
    <source>
        <dbReference type="Proteomes" id="UP000661077"/>
    </source>
</evidence>
<proteinExistence type="predicted"/>
<evidence type="ECO:0000259" key="1">
    <source>
        <dbReference type="Pfam" id="PF16220"/>
    </source>
</evidence>
<evidence type="ECO:0000313" key="2">
    <source>
        <dbReference type="EMBL" id="MBM0106464.1"/>
    </source>
</evidence>
<dbReference type="Proteomes" id="UP000661077">
    <property type="component" value="Unassembled WGS sequence"/>
</dbReference>
<dbReference type="Pfam" id="PF16220">
    <property type="entry name" value="DUF4880"/>
    <property type="match status" value="1"/>
</dbReference>
<organism evidence="2 3">
    <name type="scientific">Steroidobacter gossypii</name>
    <dbReference type="NCBI Taxonomy" id="2805490"/>
    <lineage>
        <taxon>Bacteria</taxon>
        <taxon>Pseudomonadati</taxon>
        <taxon>Pseudomonadota</taxon>
        <taxon>Gammaproteobacteria</taxon>
        <taxon>Steroidobacterales</taxon>
        <taxon>Steroidobacteraceae</taxon>
        <taxon>Steroidobacter</taxon>
    </lineage>
</organism>
<dbReference type="EMBL" id="JAEVLS010000003">
    <property type="protein sequence ID" value="MBM0106464.1"/>
    <property type="molecule type" value="Genomic_DNA"/>
</dbReference>
<reference evidence="2 3" key="1">
    <citation type="journal article" date="2021" name="Int. J. Syst. Evol. Microbiol.">
        <title>Steroidobacter gossypii sp. nov., isolated from soil of cotton cropping field.</title>
        <authorList>
            <person name="Huang R."/>
            <person name="Yang S."/>
            <person name="Zhen C."/>
            <person name="Liu W."/>
        </authorList>
    </citation>
    <scope>NUCLEOTIDE SEQUENCE [LARGE SCALE GENOMIC DNA]</scope>
    <source>
        <strain evidence="2 3">S1-65</strain>
    </source>
</reference>
<protein>
    <submittedName>
        <fullName evidence="2">DUF4880 domain-containing protein</fullName>
    </submittedName>
</protein>
<sequence>MSADIEARRKAVIKQAAEWYVRCMDQDMTLQECEEMHRWLEASVEHEVEFASMFRLDAHLILHSKRVLQ</sequence>
<name>A0ABS1WZQ1_9GAMM</name>
<accession>A0ABS1WZQ1</accession>
<dbReference type="InterPro" id="IPR032623">
    <property type="entry name" value="FecR_N"/>
</dbReference>
<dbReference type="RefSeq" id="WP_203168563.1">
    <property type="nucleotide sequence ID" value="NZ_JAEVLS010000003.1"/>
</dbReference>